<dbReference type="Gene3D" id="2.60.40.10">
    <property type="entry name" value="Immunoglobulins"/>
    <property type="match status" value="1"/>
</dbReference>
<evidence type="ECO:0008006" key="8">
    <source>
        <dbReference type="Google" id="ProtNLM"/>
    </source>
</evidence>
<keyword evidence="3" id="KW-1015">Disulfide bond</keyword>
<proteinExistence type="predicted"/>
<protein>
    <recommendedName>
        <fullName evidence="8">Ig-like domain-containing protein</fullName>
    </recommendedName>
</protein>
<organism evidence="6 7">
    <name type="scientific">Potamilus streckersoni</name>
    <dbReference type="NCBI Taxonomy" id="2493646"/>
    <lineage>
        <taxon>Eukaryota</taxon>
        <taxon>Metazoa</taxon>
        <taxon>Spiralia</taxon>
        <taxon>Lophotrochozoa</taxon>
        <taxon>Mollusca</taxon>
        <taxon>Bivalvia</taxon>
        <taxon>Autobranchia</taxon>
        <taxon>Heteroconchia</taxon>
        <taxon>Palaeoheterodonta</taxon>
        <taxon>Unionida</taxon>
        <taxon>Unionoidea</taxon>
        <taxon>Unionidae</taxon>
        <taxon>Ambleminae</taxon>
        <taxon>Lampsilini</taxon>
        <taxon>Potamilus</taxon>
    </lineage>
</organism>
<reference evidence="6" key="2">
    <citation type="journal article" date="2021" name="Genome Biol. Evol.">
        <title>Developing a high-quality reference genome for a parasitic bivalve with doubly uniparental inheritance (Bivalvia: Unionida).</title>
        <authorList>
            <person name="Smith C.H."/>
        </authorList>
    </citation>
    <scope>NUCLEOTIDE SEQUENCE</scope>
    <source>
        <strain evidence="6">CHS0354</strain>
        <tissue evidence="6">Mantle</tissue>
    </source>
</reference>
<reference evidence="6" key="3">
    <citation type="submission" date="2023-05" db="EMBL/GenBank/DDBJ databases">
        <authorList>
            <person name="Smith C.H."/>
        </authorList>
    </citation>
    <scope>NUCLEOTIDE SEQUENCE</scope>
    <source>
        <strain evidence="6">CHS0354</strain>
        <tissue evidence="6">Mantle</tissue>
    </source>
</reference>
<accession>A0AAE0VRF5</accession>
<comment type="subcellular location">
    <subcellularLocation>
        <location evidence="1">Membrane</location>
        <topology evidence="1">Single-pass type I membrane protein</topology>
    </subcellularLocation>
</comment>
<keyword evidence="5" id="KW-0393">Immunoglobulin domain</keyword>
<evidence type="ECO:0000256" key="2">
    <source>
        <dbReference type="ARBA" id="ARBA00023136"/>
    </source>
</evidence>
<sequence length="187" mass="20676">SLHPSLRLFQSLDLQYWGLTTAYIVPVSNSAPPDHGLTMMSEWKEYASPSKRQIITLTSSVLGSDYRLNCSSVSNSAPPDHGLTMISEWKVNDQLITTGISYKVQGTELTITSLTRQDNGVKLTCVAYEDSLAKSVPSNEHVIDVKYVPDNVQISPSGDIIKAIENHSVIIQCTADCNPTCSFQWRR</sequence>
<dbReference type="GO" id="GO:0050839">
    <property type="term" value="F:cell adhesion molecule binding"/>
    <property type="evidence" value="ECO:0007669"/>
    <property type="project" value="TreeGrafter"/>
</dbReference>
<name>A0AAE0VRF5_9BIVA</name>
<keyword evidence="2" id="KW-0472">Membrane</keyword>
<evidence type="ECO:0000256" key="3">
    <source>
        <dbReference type="ARBA" id="ARBA00023157"/>
    </source>
</evidence>
<dbReference type="InterPro" id="IPR051275">
    <property type="entry name" value="Cell_adhesion_signaling"/>
</dbReference>
<dbReference type="Proteomes" id="UP001195483">
    <property type="component" value="Unassembled WGS sequence"/>
</dbReference>
<dbReference type="GO" id="GO:0005886">
    <property type="term" value="C:plasma membrane"/>
    <property type="evidence" value="ECO:0007669"/>
    <property type="project" value="TreeGrafter"/>
</dbReference>
<dbReference type="GO" id="GO:0098609">
    <property type="term" value="P:cell-cell adhesion"/>
    <property type="evidence" value="ECO:0007669"/>
    <property type="project" value="TreeGrafter"/>
</dbReference>
<dbReference type="GO" id="GO:0005911">
    <property type="term" value="C:cell-cell junction"/>
    <property type="evidence" value="ECO:0007669"/>
    <property type="project" value="TreeGrafter"/>
</dbReference>
<dbReference type="PANTHER" id="PTHR11640:SF164">
    <property type="entry name" value="MAM DOMAIN-CONTAINING GLYCOSYLPHOSPHATIDYLINOSITOL ANCHOR PROTEIN 1"/>
    <property type="match status" value="1"/>
</dbReference>
<dbReference type="SUPFAM" id="SSF48726">
    <property type="entry name" value="Immunoglobulin"/>
    <property type="match status" value="1"/>
</dbReference>
<dbReference type="InterPro" id="IPR036179">
    <property type="entry name" value="Ig-like_dom_sf"/>
</dbReference>
<dbReference type="InterPro" id="IPR013783">
    <property type="entry name" value="Ig-like_fold"/>
</dbReference>
<feature type="non-terminal residue" evidence="6">
    <location>
        <position position="187"/>
    </location>
</feature>
<comment type="caution">
    <text evidence="6">The sequence shown here is derived from an EMBL/GenBank/DDBJ whole genome shotgun (WGS) entry which is preliminary data.</text>
</comment>
<keyword evidence="7" id="KW-1185">Reference proteome</keyword>
<dbReference type="AlphaFoldDB" id="A0AAE0VRF5"/>
<evidence type="ECO:0000256" key="1">
    <source>
        <dbReference type="ARBA" id="ARBA00004479"/>
    </source>
</evidence>
<evidence type="ECO:0000256" key="5">
    <source>
        <dbReference type="ARBA" id="ARBA00023319"/>
    </source>
</evidence>
<gene>
    <name evidence="6" type="ORF">CHS0354_035089</name>
</gene>
<evidence type="ECO:0000313" key="6">
    <source>
        <dbReference type="EMBL" id="KAK3586305.1"/>
    </source>
</evidence>
<evidence type="ECO:0000256" key="4">
    <source>
        <dbReference type="ARBA" id="ARBA00023180"/>
    </source>
</evidence>
<evidence type="ECO:0000313" key="7">
    <source>
        <dbReference type="Proteomes" id="UP001195483"/>
    </source>
</evidence>
<reference evidence="6" key="1">
    <citation type="journal article" date="2021" name="Genome Biol. Evol.">
        <title>A High-Quality Reference Genome for a Parasitic Bivalve with Doubly Uniparental Inheritance (Bivalvia: Unionida).</title>
        <authorList>
            <person name="Smith C.H."/>
        </authorList>
    </citation>
    <scope>NUCLEOTIDE SEQUENCE</scope>
    <source>
        <strain evidence="6">CHS0354</strain>
    </source>
</reference>
<dbReference type="EMBL" id="JAEAOA010002058">
    <property type="protein sequence ID" value="KAK3586305.1"/>
    <property type="molecule type" value="Genomic_DNA"/>
</dbReference>
<keyword evidence="4" id="KW-0325">Glycoprotein</keyword>
<dbReference type="PANTHER" id="PTHR11640">
    <property type="entry name" value="NEPHRIN"/>
    <property type="match status" value="1"/>
</dbReference>